<evidence type="ECO:0000313" key="6">
    <source>
        <dbReference type="Proteomes" id="UP000094444"/>
    </source>
</evidence>
<dbReference type="InterPro" id="IPR014030">
    <property type="entry name" value="Ketoacyl_synth_N"/>
</dbReference>
<name>A0A2P5HE14_DIAHE</name>
<protein>
    <recommendedName>
        <fullName evidence="4">Ketosynthase family 3 (KS3) domain-containing protein</fullName>
    </recommendedName>
</protein>
<dbReference type="SUPFAM" id="SSF53901">
    <property type="entry name" value="Thiolase-like"/>
    <property type="match status" value="1"/>
</dbReference>
<organism evidence="5 6">
    <name type="scientific">Diaporthe helianthi</name>
    <dbReference type="NCBI Taxonomy" id="158607"/>
    <lineage>
        <taxon>Eukaryota</taxon>
        <taxon>Fungi</taxon>
        <taxon>Dikarya</taxon>
        <taxon>Ascomycota</taxon>
        <taxon>Pezizomycotina</taxon>
        <taxon>Sordariomycetes</taxon>
        <taxon>Sordariomycetidae</taxon>
        <taxon>Diaporthales</taxon>
        <taxon>Diaporthaceae</taxon>
        <taxon>Diaporthe</taxon>
    </lineage>
</organism>
<keyword evidence="3" id="KW-0808">Transferase</keyword>
<dbReference type="Pfam" id="PF00109">
    <property type="entry name" value="ketoacyl-synt"/>
    <property type="match status" value="1"/>
</dbReference>
<keyword evidence="6" id="KW-1185">Reference proteome</keyword>
<dbReference type="PROSITE" id="PS52004">
    <property type="entry name" value="KS3_2"/>
    <property type="match status" value="1"/>
</dbReference>
<dbReference type="AlphaFoldDB" id="A0A2P5HE14"/>
<dbReference type="GO" id="GO:0044550">
    <property type="term" value="P:secondary metabolite biosynthetic process"/>
    <property type="evidence" value="ECO:0007669"/>
    <property type="project" value="TreeGrafter"/>
</dbReference>
<dbReference type="STRING" id="158607.A0A2P5HE14"/>
<evidence type="ECO:0000256" key="2">
    <source>
        <dbReference type="ARBA" id="ARBA00022553"/>
    </source>
</evidence>
<evidence type="ECO:0000256" key="3">
    <source>
        <dbReference type="ARBA" id="ARBA00022679"/>
    </source>
</evidence>
<sequence>MLSPQGRSHMWDARADGYGRGEGTAAIILKRLSDALAAGDKIDYIIRETGVNQDGHSKGLTVPSADAQVDLIRSTYARAAVWE</sequence>
<feature type="domain" description="Ketosynthase family 3 (KS3)" evidence="4">
    <location>
        <begin position="1"/>
        <end position="83"/>
    </location>
</feature>
<dbReference type="GO" id="GO:0006633">
    <property type="term" value="P:fatty acid biosynthetic process"/>
    <property type="evidence" value="ECO:0007669"/>
    <property type="project" value="TreeGrafter"/>
</dbReference>
<keyword evidence="2" id="KW-0597">Phosphoprotein</keyword>
<accession>A0A2P5HE14</accession>
<reference evidence="5" key="1">
    <citation type="submission" date="2017-09" db="EMBL/GenBank/DDBJ databases">
        <title>Polyketide synthases of a Diaporthe helianthi virulent isolate.</title>
        <authorList>
            <person name="Baroncelli R."/>
        </authorList>
    </citation>
    <scope>NUCLEOTIDE SEQUENCE [LARGE SCALE GENOMIC DNA]</scope>
    <source>
        <strain evidence="5">7/96</strain>
    </source>
</reference>
<evidence type="ECO:0000259" key="4">
    <source>
        <dbReference type="PROSITE" id="PS52004"/>
    </source>
</evidence>
<dbReference type="PANTHER" id="PTHR43775:SF20">
    <property type="entry name" value="HYBRID PKS-NRPS SYNTHETASE APDA"/>
    <property type="match status" value="1"/>
</dbReference>
<keyword evidence="1" id="KW-0596">Phosphopantetheine</keyword>
<dbReference type="EMBL" id="MAVT02006150">
    <property type="protein sequence ID" value="POS68472.1"/>
    <property type="molecule type" value="Genomic_DNA"/>
</dbReference>
<evidence type="ECO:0000256" key="1">
    <source>
        <dbReference type="ARBA" id="ARBA00022450"/>
    </source>
</evidence>
<dbReference type="InParanoid" id="A0A2P5HE14"/>
<dbReference type="OrthoDB" id="329835at2759"/>
<dbReference type="PANTHER" id="PTHR43775">
    <property type="entry name" value="FATTY ACID SYNTHASE"/>
    <property type="match status" value="1"/>
</dbReference>
<dbReference type="Gene3D" id="3.40.47.10">
    <property type="match status" value="1"/>
</dbReference>
<comment type="caution">
    <text evidence="5">The sequence shown here is derived from an EMBL/GenBank/DDBJ whole genome shotgun (WGS) entry which is preliminary data.</text>
</comment>
<dbReference type="InterPro" id="IPR020841">
    <property type="entry name" value="PKS_Beta-ketoAc_synthase_dom"/>
</dbReference>
<proteinExistence type="predicted"/>
<dbReference type="InterPro" id="IPR050091">
    <property type="entry name" value="PKS_NRPS_Biosynth_Enz"/>
</dbReference>
<gene>
    <name evidence="5" type="ORF">DHEL01_v213134</name>
</gene>
<dbReference type="GO" id="GO:0004312">
    <property type="term" value="F:fatty acid synthase activity"/>
    <property type="evidence" value="ECO:0007669"/>
    <property type="project" value="TreeGrafter"/>
</dbReference>
<evidence type="ECO:0000313" key="5">
    <source>
        <dbReference type="EMBL" id="POS68472.1"/>
    </source>
</evidence>
<dbReference type="Proteomes" id="UP000094444">
    <property type="component" value="Unassembled WGS sequence"/>
</dbReference>
<dbReference type="InterPro" id="IPR016039">
    <property type="entry name" value="Thiolase-like"/>
</dbReference>